<keyword evidence="4" id="KW-1185">Reference proteome</keyword>
<evidence type="ECO:0000313" key="5">
    <source>
        <dbReference type="Proteomes" id="UP001282288"/>
    </source>
</evidence>
<evidence type="ECO:0000313" key="2">
    <source>
        <dbReference type="EMBL" id="MDX2967267.1"/>
    </source>
</evidence>
<dbReference type="EMBL" id="JARAWC010000092">
    <property type="protein sequence ID" value="MDX2967267.1"/>
    <property type="molecule type" value="Genomic_DNA"/>
</dbReference>
<proteinExistence type="predicted"/>
<name>A0AAP6BMM0_9ACTN</name>
<dbReference type="SMART" id="SM00530">
    <property type="entry name" value="HTH_XRE"/>
    <property type="match status" value="1"/>
</dbReference>
<dbReference type="InterPro" id="IPR001387">
    <property type="entry name" value="Cro/C1-type_HTH"/>
</dbReference>
<feature type="domain" description="HTH cro/C1-type" evidence="1">
    <location>
        <begin position="34"/>
        <end position="94"/>
    </location>
</feature>
<dbReference type="Proteomes" id="UP001272987">
    <property type="component" value="Unassembled WGS sequence"/>
</dbReference>
<organism evidence="2 5">
    <name type="scientific">Streptomyces acidiscabies</name>
    <dbReference type="NCBI Taxonomy" id="42234"/>
    <lineage>
        <taxon>Bacteria</taxon>
        <taxon>Bacillati</taxon>
        <taxon>Actinomycetota</taxon>
        <taxon>Actinomycetes</taxon>
        <taxon>Kitasatosporales</taxon>
        <taxon>Streptomycetaceae</taxon>
        <taxon>Streptomyces</taxon>
    </lineage>
</organism>
<evidence type="ECO:0000313" key="4">
    <source>
        <dbReference type="Proteomes" id="UP001272987"/>
    </source>
</evidence>
<dbReference type="AlphaFoldDB" id="A0AAP6BMM0"/>
<sequence length="309" mass="34772">MSEHKLREIVLVMTQNPDAFGWSERFALGVAQEVRRHRQRAGLSAKQLADRCAALGMPIQRSVLANLESGRRATITVAEVLVLAAALDVAPGQLLFPVGYEEEVEFLPSETAAPFDVLEWISGKRKLGGNYVPTAEAPIPSYVWHQRNIERLEVALLRRDEGVKVYLEALEAHDELSSRAIVIATETESVEQEVRMLKERVSGYRGGETSTAEVERLGELVERLRQLAKERRDVRRQLDAERWLKDSVHSYDEEVASIAGSIRGFREDMKEKGWILPHVPEGLMKFIEPSLGVLETYSRHDGDSAFEGD</sequence>
<evidence type="ECO:0000259" key="1">
    <source>
        <dbReference type="PROSITE" id="PS50943"/>
    </source>
</evidence>
<dbReference type="EMBL" id="JARAWP010000001">
    <property type="protein sequence ID" value="MDX3016765.1"/>
    <property type="molecule type" value="Genomic_DNA"/>
</dbReference>
<dbReference type="Pfam" id="PF13560">
    <property type="entry name" value="HTH_31"/>
    <property type="match status" value="1"/>
</dbReference>
<dbReference type="GeneID" id="69813957"/>
<dbReference type="PROSITE" id="PS50943">
    <property type="entry name" value="HTH_CROC1"/>
    <property type="match status" value="1"/>
</dbReference>
<dbReference type="GO" id="GO:0003677">
    <property type="term" value="F:DNA binding"/>
    <property type="evidence" value="ECO:0007669"/>
    <property type="project" value="InterPro"/>
</dbReference>
<reference evidence="2 4" key="1">
    <citation type="journal article" date="2023" name="Microb. Genom.">
        <title>Mesoterricola silvestris gen. nov., sp. nov., Mesoterricola sediminis sp. nov., Geothrix oryzae sp. nov., Geothrix edaphica sp. nov., Geothrix rubra sp. nov., and Geothrix limicola sp. nov., six novel members of Acidobacteriota isolated from soils.</title>
        <authorList>
            <person name="Weisberg A.J."/>
            <person name="Pearce E."/>
            <person name="Kramer C.G."/>
            <person name="Chang J.H."/>
            <person name="Clarke C.R."/>
        </authorList>
    </citation>
    <scope>NUCLEOTIDE SEQUENCE</scope>
    <source>
        <strain evidence="3 4">NB05-1H</strain>
        <strain evidence="2">NRRL_B-16521</strain>
    </source>
</reference>
<dbReference type="InterPro" id="IPR010982">
    <property type="entry name" value="Lambda_DNA-bd_dom_sf"/>
</dbReference>
<dbReference type="Gene3D" id="1.10.260.40">
    <property type="entry name" value="lambda repressor-like DNA-binding domains"/>
    <property type="match status" value="1"/>
</dbReference>
<comment type="caution">
    <text evidence="2">The sequence shown here is derived from an EMBL/GenBank/DDBJ whole genome shotgun (WGS) entry which is preliminary data.</text>
</comment>
<gene>
    <name evidence="2" type="ORF">PV399_47375</name>
    <name evidence="3" type="ORF">PV666_02555</name>
</gene>
<accession>A0AAP6BMM0</accession>
<dbReference type="CDD" id="cd00093">
    <property type="entry name" value="HTH_XRE"/>
    <property type="match status" value="1"/>
</dbReference>
<evidence type="ECO:0000313" key="3">
    <source>
        <dbReference type="EMBL" id="MDX3016765.1"/>
    </source>
</evidence>
<dbReference type="Proteomes" id="UP001282288">
    <property type="component" value="Unassembled WGS sequence"/>
</dbReference>
<protein>
    <submittedName>
        <fullName evidence="2">Helix-turn-helix domain-containing protein</fullName>
    </submittedName>
</protein>
<dbReference type="RefSeq" id="WP_158002860.1">
    <property type="nucleotide sequence ID" value="NZ_JAGJBY010000004.1"/>
</dbReference>
<dbReference type="SUPFAM" id="SSF47413">
    <property type="entry name" value="lambda repressor-like DNA-binding domains"/>
    <property type="match status" value="1"/>
</dbReference>